<feature type="transmembrane region" description="Helical" evidence="1">
    <location>
        <begin position="201"/>
        <end position="219"/>
    </location>
</feature>
<keyword evidence="1" id="KW-0812">Transmembrane</keyword>
<sequence length="384" mass="42428">MAVAKVLLPSLSLFVFYAIFYYADINGLRALGEQYIASGTLPGTNEPIRTIYTGIEPIDHLLTTLTAFFWPTTDGSHPSLLLHSIAFSGTFGSAWVLITLEAWRKGNAWTIAAFPMIFGLTAQVLTFAFAAPLYCFLHLITSRTAKNPTPDTLRIPRSITSTLTLVMILGYGVPTQLLILPISEHITFDLKQIFIAIWQPWPAYVSILLTLIYTITTPFTSSDRPTPASERKSLSSLRWVYAFAFGNTALTHLVSWIVSLASVLVPGIFNPEVVDYLHPGRVFEVPIPWEEPVRTVASVGHGVHAFLRWDYIIGSLGVLIWAGSLHVAAQRGAYGRVGCLGLLWKVVLLSVFVGPVGAAVELMWEREELVLGRRGLTENRKKDS</sequence>
<dbReference type="OrthoDB" id="72269at2759"/>
<evidence type="ECO:0000256" key="1">
    <source>
        <dbReference type="SAM" id="Phobius"/>
    </source>
</evidence>
<proteinExistence type="predicted"/>
<evidence type="ECO:0000313" key="2">
    <source>
        <dbReference type="EMBL" id="KJK67394.1"/>
    </source>
</evidence>
<feature type="transmembrane region" description="Helical" evidence="1">
    <location>
        <begin position="158"/>
        <end position="181"/>
    </location>
</feature>
<feature type="transmembrane region" description="Helical" evidence="1">
    <location>
        <begin position="80"/>
        <end position="100"/>
    </location>
</feature>
<dbReference type="AlphaFoldDB" id="A0A0F0IHV1"/>
<organism evidence="2 3">
    <name type="scientific">Aspergillus parasiticus (strain ATCC 56775 / NRRL 5862 / SRRC 143 / SU-1)</name>
    <dbReference type="NCBI Taxonomy" id="1403190"/>
    <lineage>
        <taxon>Eukaryota</taxon>
        <taxon>Fungi</taxon>
        <taxon>Dikarya</taxon>
        <taxon>Ascomycota</taxon>
        <taxon>Pezizomycotina</taxon>
        <taxon>Eurotiomycetes</taxon>
        <taxon>Eurotiomycetidae</taxon>
        <taxon>Eurotiales</taxon>
        <taxon>Aspergillaceae</taxon>
        <taxon>Aspergillus</taxon>
        <taxon>Aspergillus subgen. Circumdati</taxon>
    </lineage>
</organism>
<dbReference type="Proteomes" id="UP000033540">
    <property type="component" value="Unassembled WGS sequence"/>
</dbReference>
<feature type="transmembrane region" description="Helical" evidence="1">
    <location>
        <begin position="112"/>
        <end position="137"/>
    </location>
</feature>
<reference evidence="2 3" key="1">
    <citation type="submission" date="2015-02" db="EMBL/GenBank/DDBJ databases">
        <title>Draft genome sequence of Aspergillus parasiticus SU-1.</title>
        <authorList>
            <person name="Yu J."/>
            <person name="Fedorova N."/>
            <person name="Yin Y."/>
            <person name="Losada L."/>
            <person name="Zafar N."/>
            <person name="Taujale R."/>
            <person name="Ehrlich K.C."/>
            <person name="Bhatnagar D."/>
            <person name="Cleveland T.E."/>
            <person name="Bennett J.W."/>
            <person name="Nierman W.C."/>
        </authorList>
    </citation>
    <scope>NUCLEOTIDE SEQUENCE [LARGE SCALE GENOMIC DNA]</scope>
    <source>
        <strain evidence="3">ATCC 56775 / NRRL 5862 / SRRC 143 / SU-1</strain>
    </source>
</reference>
<name>A0A0F0IHV1_ASPPU</name>
<feature type="transmembrane region" description="Helical" evidence="1">
    <location>
        <begin position="341"/>
        <end position="364"/>
    </location>
</feature>
<protein>
    <submittedName>
        <fullName evidence="2">Uncharacterized protein</fullName>
    </submittedName>
</protein>
<accession>A0A0F0IHV1</accession>
<feature type="transmembrane region" description="Helical" evidence="1">
    <location>
        <begin position="240"/>
        <end position="269"/>
    </location>
</feature>
<dbReference type="EMBL" id="JZEE01000194">
    <property type="protein sequence ID" value="KJK67394.1"/>
    <property type="molecule type" value="Genomic_DNA"/>
</dbReference>
<comment type="caution">
    <text evidence="2">The sequence shown here is derived from an EMBL/GenBank/DDBJ whole genome shotgun (WGS) entry which is preliminary data.</text>
</comment>
<keyword evidence="1" id="KW-0472">Membrane</keyword>
<feature type="transmembrane region" description="Helical" evidence="1">
    <location>
        <begin position="6"/>
        <end position="23"/>
    </location>
</feature>
<feature type="transmembrane region" description="Helical" evidence="1">
    <location>
        <begin position="311"/>
        <end position="329"/>
    </location>
</feature>
<keyword evidence="1" id="KW-1133">Transmembrane helix</keyword>
<gene>
    <name evidence="2" type="ORF">P875_00117181</name>
</gene>
<evidence type="ECO:0000313" key="3">
    <source>
        <dbReference type="Proteomes" id="UP000033540"/>
    </source>
</evidence>
<dbReference type="STRING" id="1403190.A0A0F0IHV1"/>